<dbReference type="InterPro" id="IPR057326">
    <property type="entry name" value="KR_dom"/>
</dbReference>
<gene>
    <name evidence="6" type="ORF">CHGG_09887</name>
</gene>
<reference evidence="7" key="1">
    <citation type="journal article" date="2015" name="Genome Announc.">
        <title>Draft genome sequence of the cellulolytic fungus Chaetomium globosum.</title>
        <authorList>
            <person name="Cuomo C.A."/>
            <person name="Untereiner W.A."/>
            <person name="Ma L.-J."/>
            <person name="Grabherr M."/>
            <person name="Birren B.W."/>
        </authorList>
    </citation>
    <scope>NUCLEOTIDE SEQUENCE [LARGE SCALE GENOMIC DNA]</scope>
    <source>
        <strain evidence="7">ATCC 6205 / CBS 148.51 / DSM 1962 / NBRC 6347 / NRRL 1970</strain>
    </source>
</reference>
<dbReference type="Gene3D" id="3.40.50.720">
    <property type="entry name" value="NAD(P)-binding Rossmann-like Domain"/>
    <property type="match status" value="1"/>
</dbReference>
<dbReference type="InterPro" id="IPR002347">
    <property type="entry name" value="SDR_fam"/>
</dbReference>
<dbReference type="EMBL" id="CH408035">
    <property type="protein sequence ID" value="EAQ83483.1"/>
    <property type="molecule type" value="Genomic_DNA"/>
</dbReference>
<keyword evidence="3" id="KW-0560">Oxidoreductase</keyword>
<evidence type="ECO:0000256" key="4">
    <source>
        <dbReference type="RuleBase" id="RU000363"/>
    </source>
</evidence>
<dbReference type="VEuPathDB" id="FungiDB:CHGG_09887"/>
<dbReference type="PROSITE" id="PS00061">
    <property type="entry name" value="ADH_SHORT"/>
    <property type="match status" value="1"/>
</dbReference>
<dbReference type="RefSeq" id="XP_001227814.1">
    <property type="nucleotide sequence ID" value="XM_001227813.1"/>
</dbReference>
<keyword evidence="2" id="KW-0521">NADP</keyword>
<dbReference type="HOGENOM" id="CLU_010194_5_0_1"/>
<dbReference type="PANTHER" id="PTHR24322:SF736">
    <property type="entry name" value="RETINOL DEHYDROGENASE 10"/>
    <property type="match status" value="1"/>
</dbReference>
<dbReference type="eggNOG" id="KOG1201">
    <property type="taxonomic scope" value="Eukaryota"/>
</dbReference>
<name>Q2GQ67_CHAGB</name>
<protein>
    <recommendedName>
        <fullName evidence="5">Ketoreductase domain-containing protein</fullName>
    </recommendedName>
</protein>
<dbReference type="InterPro" id="IPR036291">
    <property type="entry name" value="NAD(P)-bd_dom_sf"/>
</dbReference>
<dbReference type="InterPro" id="IPR020904">
    <property type="entry name" value="Sc_DH/Rdtase_CS"/>
</dbReference>
<proteinExistence type="inferred from homology"/>
<dbReference type="GO" id="GO:0016616">
    <property type="term" value="F:oxidoreductase activity, acting on the CH-OH group of donors, NAD or NADP as acceptor"/>
    <property type="evidence" value="ECO:0007669"/>
    <property type="project" value="TreeGrafter"/>
</dbReference>
<dbReference type="GeneID" id="4396910"/>
<evidence type="ECO:0000256" key="1">
    <source>
        <dbReference type="ARBA" id="ARBA00006484"/>
    </source>
</evidence>
<comment type="similarity">
    <text evidence="1 4">Belongs to the short-chain dehydrogenases/reductases (SDR) family.</text>
</comment>
<keyword evidence="7" id="KW-1185">Reference proteome</keyword>
<dbReference type="Proteomes" id="UP000001056">
    <property type="component" value="Unassembled WGS sequence"/>
</dbReference>
<evidence type="ECO:0000313" key="6">
    <source>
        <dbReference type="EMBL" id="EAQ83483.1"/>
    </source>
</evidence>
<evidence type="ECO:0000259" key="5">
    <source>
        <dbReference type="SMART" id="SM00822"/>
    </source>
</evidence>
<accession>Q2GQ67</accession>
<feature type="domain" description="Ketoreductase" evidence="5">
    <location>
        <begin position="112"/>
        <end position="289"/>
    </location>
</feature>
<evidence type="ECO:0000256" key="2">
    <source>
        <dbReference type="ARBA" id="ARBA00022857"/>
    </source>
</evidence>
<dbReference type="PRINTS" id="PR00080">
    <property type="entry name" value="SDRFAMILY"/>
</dbReference>
<dbReference type="PRINTS" id="PR00081">
    <property type="entry name" value="GDHRDH"/>
</dbReference>
<evidence type="ECO:0000256" key="3">
    <source>
        <dbReference type="ARBA" id="ARBA00023002"/>
    </source>
</evidence>
<dbReference type="AlphaFoldDB" id="Q2GQ67"/>
<sequence>MATSREHGGFHIDTVARIIRNTLLNEWLALPTAAVIAWLRKPSSIAYLRRALWYAGRYDIRLAYLRLTWLGRASLYLGAAGLLLSANSLLNKWAANNWTASRPGEWAHWEREVVVVTGGSGGLGAQIVRDLLARNPRTRIVVIDFAPLSWKPPAGALGRNLHYYQADLSKPDAIRAVCERVRAEVGHPTVLVNNAGLVRGFGIIEGSYADVEVTMKTNLTAPFLLIKEFLPEMVKNNHGHIVNVCSTSALMPSPDIVDYSASKAGIQALHEGLANELRSRYNAPRVRLTNGVFNFIRTPLLSGNPSQPQFFAPILHVETVSEAIVNALYSGYGSVIYLPGIMRYVAMLRAAPEWFMHTVMANHTAHLAVEFKGRQHIDETGGVQVVNRSR</sequence>
<dbReference type="InParanoid" id="Q2GQ67"/>
<evidence type="ECO:0000313" key="7">
    <source>
        <dbReference type="Proteomes" id="UP000001056"/>
    </source>
</evidence>
<dbReference type="PANTHER" id="PTHR24322">
    <property type="entry name" value="PKSB"/>
    <property type="match status" value="1"/>
</dbReference>
<dbReference type="SUPFAM" id="SSF51735">
    <property type="entry name" value="NAD(P)-binding Rossmann-fold domains"/>
    <property type="match status" value="1"/>
</dbReference>
<dbReference type="OrthoDB" id="10253736at2759"/>
<dbReference type="SMART" id="SM00822">
    <property type="entry name" value="PKS_KR"/>
    <property type="match status" value="1"/>
</dbReference>
<dbReference type="OMA" id="KWSANNW"/>
<organism evidence="6 7">
    <name type="scientific">Chaetomium globosum (strain ATCC 6205 / CBS 148.51 / DSM 1962 / NBRC 6347 / NRRL 1970)</name>
    <name type="common">Soil fungus</name>
    <dbReference type="NCBI Taxonomy" id="306901"/>
    <lineage>
        <taxon>Eukaryota</taxon>
        <taxon>Fungi</taxon>
        <taxon>Dikarya</taxon>
        <taxon>Ascomycota</taxon>
        <taxon>Pezizomycotina</taxon>
        <taxon>Sordariomycetes</taxon>
        <taxon>Sordariomycetidae</taxon>
        <taxon>Sordariales</taxon>
        <taxon>Chaetomiaceae</taxon>
        <taxon>Chaetomium</taxon>
    </lineage>
</organism>
<dbReference type="Pfam" id="PF00106">
    <property type="entry name" value="adh_short"/>
    <property type="match status" value="1"/>
</dbReference>